<dbReference type="EMBL" id="MGIO01000023">
    <property type="protein sequence ID" value="OGM89558.1"/>
    <property type="molecule type" value="Genomic_DNA"/>
</dbReference>
<keyword evidence="1" id="KW-1133">Transmembrane helix</keyword>
<comment type="caution">
    <text evidence="2">The sequence shown here is derived from an EMBL/GenBank/DDBJ whole genome shotgun (WGS) entry which is preliminary data.</text>
</comment>
<accession>A0A1F8DNY0</accession>
<keyword evidence="1" id="KW-0812">Transmembrane</keyword>
<evidence type="ECO:0000313" key="3">
    <source>
        <dbReference type="Proteomes" id="UP000182002"/>
    </source>
</evidence>
<evidence type="ECO:0000313" key="2">
    <source>
        <dbReference type="EMBL" id="OGM89558.1"/>
    </source>
</evidence>
<protein>
    <submittedName>
        <fullName evidence="2">Uncharacterized protein</fullName>
    </submittedName>
</protein>
<dbReference type="Proteomes" id="UP000182002">
    <property type="component" value="Unassembled WGS sequence"/>
</dbReference>
<dbReference type="AlphaFoldDB" id="A0A1F8DNY0"/>
<feature type="transmembrane region" description="Helical" evidence="1">
    <location>
        <begin position="12"/>
        <end position="29"/>
    </location>
</feature>
<reference evidence="2 3" key="1">
    <citation type="journal article" date="2016" name="Nat. Commun.">
        <title>Thousands of microbial genomes shed light on interconnected biogeochemical processes in an aquifer system.</title>
        <authorList>
            <person name="Anantharaman K."/>
            <person name="Brown C.T."/>
            <person name="Hug L.A."/>
            <person name="Sharon I."/>
            <person name="Castelle C.J."/>
            <person name="Probst A.J."/>
            <person name="Thomas B.C."/>
            <person name="Singh A."/>
            <person name="Wilkins M.J."/>
            <person name="Karaoz U."/>
            <person name="Brodie E.L."/>
            <person name="Williams K.H."/>
            <person name="Hubbard S.S."/>
            <person name="Banfield J.F."/>
        </authorList>
    </citation>
    <scope>NUCLEOTIDE SEQUENCE [LARGE SCALE GENOMIC DNA]</scope>
</reference>
<feature type="transmembrane region" description="Helical" evidence="1">
    <location>
        <begin position="35"/>
        <end position="59"/>
    </location>
</feature>
<sequence>MSELIRSEFFDIFGALAFAFLICISLWGLKSSRPLPQWVLTIILIIGVLGLSVDIFWVYKGFFIK</sequence>
<organism evidence="2 3">
    <name type="scientific">Candidatus Wolfebacteria bacterium RBG_13_41_7</name>
    <dbReference type="NCBI Taxonomy" id="1802554"/>
    <lineage>
        <taxon>Bacteria</taxon>
        <taxon>Candidatus Wolfeibacteriota</taxon>
    </lineage>
</organism>
<keyword evidence="1" id="KW-0472">Membrane</keyword>
<evidence type="ECO:0000256" key="1">
    <source>
        <dbReference type="SAM" id="Phobius"/>
    </source>
</evidence>
<gene>
    <name evidence="2" type="ORF">A3J77_01000</name>
</gene>
<name>A0A1F8DNY0_9BACT</name>
<proteinExistence type="predicted"/>